<keyword evidence="6 7" id="KW-0961">Cell wall biogenesis/degradation</keyword>
<feature type="site" description="Important for catalytic activity" evidence="7">
    <location>
        <position position="291"/>
    </location>
</feature>
<dbReference type="EMBL" id="JBHLZU010000002">
    <property type="protein sequence ID" value="MFB9903005.1"/>
    <property type="molecule type" value="Genomic_DNA"/>
</dbReference>
<dbReference type="EC" id="4.2.2.29" evidence="7"/>
<keyword evidence="1 7" id="KW-1003">Cell membrane</keyword>
<dbReference type="PANTHER" id="PTHR30518:SF2">
    <property type="entry name" value="ENDOLYTIC MUREIN TRANSGLYCOSYLASE"/>
    <property type="match status" value="1"/>
</dbReference>
<keyword evidence="5 7" id="KW-0456">Lyase</keyword>
<comment type="similarity">
    <text evidence="7">Belongs to the transglycosylase MltG family.</text>
</comment>
<dbReference type="Gene3D" id="3.30.160.60">
    <property type="entry name" value="Classic Zinc Finger"/>
    <property type="match status" value="1"/>
</dbReference>
<proteinExistence type="inferred from homology"/>
<keyword evidence="4 7" id="KW-0472">Membrane</keyword>
<evidence type="ECO:0000256" key="6">
    <source>
        <dbReference type="ARBA" id="ARBA00023316"/>
    </source>
</evidence>
<reference evidence="9 10" key="1">
    <citation type="submission" date="2024-09" db="EMBL/GenBank/DDBJ databases">
        <authorList>
            <person name="Sun Q."/>
            <person name="Mori K."/>
        </authorList>
    </citation>
    <scope>NUCLEOTIDE SEQUENCE [LARGE SCALE GENOMIC DNA]</scope>
    <source>
        <strain evidence="9 10">TBRC 7907</strain>
    </source>
</reference>
<dbReference type="Pfam" id="PF02618">
    <property type="entry name" value="YceG"/>
    <property type="match status" value="1"/>
</dbReference>
<dbReference type="RefSeq" id="WP_377850103.1">
    <property type="nucleotide sequence ID" value="NZ_JBHLZU010000002.1"/>
</dbReference>
<dbReference type="InterPro" id="IPR003770">
    <property type="entry name" value="MLTG-like"/>
</dbReference>
<keyword evidence="10" id="KW-1185">Reference proteome</keyword>
<evidence type="ECO:0000256" key="4">
    <source>
        <dbReference type="ARBA" id="ARBA00023136"/>
    </source>
</evidence>
<feature type="transmembrane region" description="Helical" evidence="7">
    <location>
        <begin position="41"/>
        <end position="61"/>
    </location>
</feature>
<evidence type="ECO:0000313" key="9">
    <source>
        <dbReference type="EMBL" id="MFB9903005.1"/>
    </source>
</evidence>
<comment type="function">
    <text evidence="7">Functions as a peptidoglycan terminase that cleaves nascent peptidoglycan strands endolytically to terminate their elongation.</text>
</comment>
<evidence type="ECO:0000256" key="7">
    <source>
        <dbReference type="HAMAP-Rule" id="MF_02065"/>
    </source>
</evidence>
<dbReference type="Proteomes" id="UP001589693">
    <property type="component" value="Unassembled WGS sequence"/>
</dbReference>
<accession>A0ABV5ZQ32</accession>
<evidence type="ECO:0000256" key="8">
    <source>
        <dbReference type="SAM" id="MobiDB-lite"/>
    </source>
</evidence>
<dbReference type="HAMAP" id="MF_02065">
    <property type="entry name" value="MltG"/>
    <property type="match status" value="1"/>
</dbReference>
<evidence type="ECO:0000256" key="5">
    <source>
        <dbReference type="ARBA" id="ARBA00023239"/>
    </source>
</evidence>
<feature type="region of interest" description="Disordered" evidence="8">
    <location>
        <begin position="1"/>
        <end position="32"/>
    </location>
</feature>
<organism evidence="9 10">
    <name type="scientific">Allokutzneria oryzae</name>
    <dbReference type="NCBI Taxonomy" id="1378989"/>
    <lineage>
        <taxon>Bacteria</taxon>
        <taxon>Bacillati</taxon>
        <taxon>Actinomycetota</taxon>
        <taxon>Actinomycetes</taxon>
        <taxon>Pseudonocardiales</taxon>
        <taxon>Pseudonocardiaceae</taxon>
        <taxon>Allokutzneria</taxon>
    </lineage>
</organism>
<evidence type="ECO:0000313" key="10">
    <source>
        <dbReference type="Proteomes" id="UP001589693"/>
    </source>
</evidence>
<keyword evidence="2 7" id="KW-0812">Transmembrane</keyword>
<name>A0ABV5ZQ32_9PSEU</name>
<sequence>MNDLDLFDEGPAEAAEAAPRGRRGRGSRAENAEANKRRRTVLLVGGLAAVVILGVGVWYGVKSLFGLTSYEDFEGAGESDVVVKVEPGTISQTGQSLLDAGVVASVRAYTAAAAENDAASAVQPGYYVLKTKMSGANAIAGLVRKNARVGEMEIRGGFQLDDVTVASGKTNLGIISLIAKASCAELNGKNTCLTPEQVRTAMEKADLNDMGVPEWAQAEAARTTEPRRRFEGLLMPGKYDVKPGESPENVLRALLATSSGRLQAAGLPKAAEKTGFSAYQLLVMASLVEKEAVKEDFGKIAQVTRNRLAQGMRLQYDSTVNYPLDRPNIRTNGSDRDKAGAYNTYAVQGLPPTPIASPSALAISKAVTPEPSDYLYFVRCDKEGRSCFGKTLDEHKANVREAEARGAY</sequence>
<evidence type="ECO:0000256" key="3">
    <source>
        <dbReference type="ARBA" id="ARBA00022989"/>
    </source>
</evidence>
<comment type="catalytic activity">
    <reaction evidence="7">
        <text>a peptidoglycan chain = a peptidoglycan chain with N-acetyl-1,6-anhydromuramyl-[peptide] at the reducing end + a peptidoglycan chain with N-acetylglucosamine at the non-reducing end.</text>
        <dbReference type="EC" id="4.2.2.29"/>
    </reaction>
</comment>
<feature type="compositionally biased region" description="Acidic residues" evidence="8">
    <location>
        <begin position="1"/>
        <end position="11"/>
    </location>
</feature>
<dbReference type="Gene3D" id="3.30.1490.480">
    <property type="entry name" value="Endolytic murein transglycosylase"/>
    <property type="match status" value="1"/>
</dbReference>
<comment type="subcellular location">
    <subcellularLocation>
        <location evidence="7">Cell membrane</location>
        <topology evidence="7">Single-pass membrane protein</topology>
    </subcellularLocation>
</comment>
<evidence type="ECO:0000256" key="2">
    <source>
        <dbReference type="ARBA" id="ARBA00022692"/>
    </source>
</evidence>
<dbReference type="PANTHER" id="PTHR30518">
    <property type="entry name" value="ENDOLYTIC MUREIN TRANSGLYCOSYLASE"/>
    <property type="match status" value="1"/>
</dbReference>
<keyword evidence="3 7" id="KW-1133">Transmembrane helix</keyword>
<dbReference type="NCBIfam" id="TIGR00247">
    <property type="entry name" value="endolytic transglycosylase MltG"/>
    <property type="match status" value="1"/>
</dbReference>
<gene>
    <name evidence="7 9" type="primary">mltG</name>
    <name evidence="9" type="ORF">ACFFQA_03560</name>
</gene>
<comment type="caution">
    <text evidence="9">The sequence shown here is derived from an EMBL/GenBank/DDBJ whole genome shotgun (WGS) entry which is preliminary data.</text>
</comment>
<evidence type="ECO:0000256" key="1">
    <source>
        <dbReference type="ARBA" id="ARBA00022475"/>
    </source>
</evidence>
<protein>
    <recommendedName>
        <fullName evidence="7">Endolytic murein transglycosylase</fullName>
        <ecNumber evidence="7">4.2.2.29</ecNumber>
    </recommendedName>
    <alternativeName>
        <fullName evidence="7">Peptidoglycan lytic transglycosylase</fullName>
    </alternativeName>
    <alternativeName>
        <fullName evidence="7">Peptidoglycan polymerization terminase</fullName>
    </alternativeName>
</protein>